<evidence type="ECO:0000313" key="2">
    <source>
        <dbReference type="Proteomes" id="UP000692954"/>
    </source>
</evidence>
<dbReference type="Proteomes" id="UP000692954">
    <property type="component" value="Unassembled WGS sequence"/>
</dbReference>
<organism evidence="1 2">
    <name type="scientific">Paramecium sonneborni</name>
    <dbReference type="NCBI Taxonomy" id="65129"/>
    <lineage>
        <taxon>Eukaryota</taxon>
        <taxon>Sar</taxon>
        <taxon>Alveolata</taxon>
        <taxon>Ciliophora</taxon>
        <taxon>Intramacronucleata</taxon>
        <taxon>Oligohymenophorea</taxon>
        <taxon>Peniculida</taxon>
        <taxon>Parameciidae</taxon>
        <taxon>Paramecium</taxon>
    </lineage>
</organism>
<comment type="caution">
    <text evidence="1">The sequence shown here is derived from an EMBL/GenBank/DDBJ whole genome shotgun (WGS) entry which is preliminary data.</text>
</comment>
<dbReference type="EMBL" id="CAJJDN010000009">
    <property type="protein sequence ID" value="CAD8055033.1"/>
    <property type="molecule type" value="Genomic_DNA"/>
</dbReference>
<keyword evidence="2" id="KW-1185">Reference proteome</keyword>
<dbReference type="OrthoDB" id="5981048at2759"/>
<dbReference type="PANTHER" id="PTHR33706:SF1">
    <property type="entry name" value="TPR REPEAT PROTEIN"/>
    <property type="match status" value="1"/>
</dbReference>
<sequence>MIFDKKSTLEKQETKGVKDQNIIQNQNNCCCEAQFRNNKQDPQKYYKGQIWNSQKARFEQIQFKIEIMLDNKIKYTLSNGSIIELNDFNDPEMKIQELVNLEQIKYLRWQGKYGENQQKIGKWIALWKGERIFDSGGYYCKDGFKQGQWKELIKNYSSQNKAFEIGEYFNGYKIGTWQQIFEDQVIGNGFYDDSGLKTSKWIEQDYYFWKFYQVIQQGEYKFGLKIGRWDIFHRTENDKPYEKIGGGYYDQQVDQQNSEIKKGFWIEVGKGLFMYDLVTFNGEYQYGKKVGKWTTHIRNHNFSYEKIGGGYYDNHQEGHKSLDVDIKTGKWIEWNEDHSWVIYEGEYKNGLKVGLWNTFYKCDSTTPFYMIGGGLYKIDIEKGSIKTGMWIELSIDFQWDNITIYQGEYKNGLKIGRWEIFQRLDILKNYEMIGGGQYQGDDDGFNNGIKTGKWVDLSDKYGLITYYGGYKNGKKIGKWDIFQKLYDLNELIGGGQYSDIKQGHCDNGIKIGKWIELHDGFWSELQVTFVGEYVNGKKIGQWDTYFKENQQYIKIGGGQYVYQQNFWDCDYQATKIGKWIELNDGFWRLNQVTCIGEYKNGIKVGRWNDYQKDFKNGDIQQIGGGLYEESHKSNNQIISIKQGIWIELSNNYDYESQLTYKGEYKNGYKIGIWETFQRFYDQEWKIEQIGGGQYEEIKLDDELFSIKIGKWIEISNEFKNWNQKIYNGEYRDGKKFGVWYEMRRDEKQLKQGFQKNMQIKYQ</sequence>
<reference evidence="1" key="1">
    <citation type="submission" date="2021-01" db="EMBL/GenBank/DDBJ databases">
        <authorList>
            <consortium name="Genoscope - CEA"/>
            <person name="William W."/>
        </authorList>
    </citation>
    <scope>NUCLEOTIDE SEQUENCE</scope>
</reference>
<protein>
    <submittedName>
        <fullName evidence="1">Uncharacterized protein</fullName>
    </submittedName>
</protein>
<name>A0A8S1KLE3_9CILI</name>
<dbReference type="PANTHER" id="PTHR33706">
    <property type="entry name" value="MORN VARIANT REPEAT PROTEIN"/>
    <property type="match status" value="1"/>
</dbReference>
<accession>A0A8S1KLE3</accession>
<gene>
    <name evidence="1" type="ORF">PSON_ATCC_30995.1.T0090008</name>
</gene>
<proteinExistence type="predicted"/>
<evidence type="ECO:0000313" key="1">
    <source>
        <dbReference type="EMBL" id="CAD8055033.1"/>
    </source>
</evidence>
<dbReference type="AlphaFoldDB" id="A0A8S1KLE3"/>